<gene>
    <name evidence="2" type="ORF">HHL15_02175</name>
</gene>
<dbReference type="Pfam" id="PF13466">
    <property type="entry name" value="STAS_2"/>
    <property type="match status" value="1"/>
</dbReference>
<dbReference type="SUPFAM" id="SSF52091">
    <property type="entry name" value="SpoIIaa-like"/>
    <property type="match status" value="1"/>
</dbReference>
<dbReference type="PROSITE" id="PS50801">
    <property type="entry name" value="STAS"/>
    <property type="match status" value="1"/>
</dbReference>
<protein>
    <submittedName>
        <fullName evidence="2">STAS domain-containing protein</fullName>
    </submittedName>
</protein>
<reference evidence="2 3" key="1">
    <citation type="submission" date="2020-04" db="EMBL/GenBank/DDBJ databases">
        <title>Zoogloea sp. G-4-1-14 isolated from soil.</title>
        <authorList>
            <person name="Dahal R.H."/>
        </authorList>
    </citation>
    <scope>NUCLEOTIDE SEQUENCE [LARGE SCALE GENOMIC DNA]</scope>
    <source>
        <strain evidence="2 3">G-4-1-14</strain>
    </source>
</reference>
<feature type="domain" description="STAS" evidence="1">
    <location>
        <begin position="14"/>
        <end position="104"/>
    </location>
</feature>
<comment type="caution">
    <text evidence="2">The sequence shown here is derived from an EMBL/GenBank/DDBJ whole genome shotgun (WGS) entry which is preliminary data.</text>
</comment>
<dbReference type="InterPro" id="IPR058548">
    <property type="entry name" value="MlaB-like_STAS"/>
</dbReference>
<dbReference type="AlphaFoldDB" id="A0A848FX78"/>
<evidence type="ECO:0000313" key="2">
    <source>
        <dbReference type="EMBL" id="NML24537.1"/>
    </source>
</evidence>
<evidence type="ECO:0000259" key="1">
    <source>
        <dbReference type="PROSITE" id="PS50801"/>
    </source>
</evidence>
<name>A0A848FX78_9RHOO</name>
<dbReference type="InterPro" id="IPR052746">
    <property type="entry name" value="MlaB_ABC_Transporter"/>
</dbReference>
<dbReference type="Gene3D" id="3.30.750.24">
    <property type="entry name" value="STAS domain"/>
    <property type="match status" value="1"/>
</dbReference>
<dbReference type="InterPro" id="IPR036513">
    <property type="entry name" value="STAS_dom_sf"/>
</dbReference>
<evidence type="ECO:0000313" key="3">
    <source>
        <dbReference type="Proteomes" id="UP000580043"/>
    </source>
</evidence>
<accession>A0A848FX78</accession>
<organism evidence="2 3">
    <name type="scientific">Zoogloea dura</name>
    <dbReference type="NCBI Taxonomy" id="2728840"/>
    <lineage>
        <taxon>Bacteria</taxon>
        <taxon>Pseudomonadati</taxon>
        <taxon>Pseudomonadota</taxon>
        <taxon>Betaproteobacteria</taxon>
        <taxon>Rhodocyclales</taxon>
        <taxon>Zoogloeaceae</taxon>
        <taxon>Zoogloea</taxon>
    </lineage>
</organism>
<dbReference type="PANTHER" id="PTHR35849">
    <property type="entry name" value="BLR2341 PROTEIN"/>
    <property type="match status" value="1"/>
</dbReference>
<dbReference type="CDD" id="cd07043">
    <property type="entry name" value="STAS_anti-anti-sigma_factors"/>
    <property type="match status" value="1"/>
</dbReference>
<dbReference type="InterPro" id="IPR002645">
    <property type="entry name" value="STAS_dom"/>
</dbReference>
<proteinExistence type="predicted"/>
<sequence length="104" mass="11442">MNESEQPCLAVSRVAIAGEMTIFTARDWRDRLLSAMEAPGDVELDLGMVSEVDAAGIQLLVSLVLEARATDRALRLVAVAERITEAFEFCRLTDFFREALPAQA</sequence>
<keyword evidence="3" id="KW-1185">Reference proteome</keyword>
<dbReference type="RefSeq" id="WP_169144156.1">
    <property type="nucleotide sequence ID" value="NZ_JABBGA010000001.1"/>
</dbReference>
<dbReference type="EMBL" id="JABBGA010000001">
    <property type="protein sequence ID" value="NML24537.1"/>
    <property type="molecule type" value="Genomic_DNA"/>
</dbReference>
<dbReference type="Proteomes" id="UP000580043">
    <property type="component" value="Unassembled WGS sequence"/>
</dbReference>
<dbReference type="PANTHER" id="PTHR35849:SF2">
    <property type="entry name" value="BLR2341 PROTEIN"/>
    <property type="match status" value="1"/>
</dbReference>